<proteinExistence type="predicted"/>
<dbReference type="PANTHER" id="PTHR10527">
    <property type="entry name" value="IMPORTIN BETA"/>
    <property type="match status" value="1"/>
</dbReference>
<dbReference type="InterPro" id="IPR041389">
    <property type="entry name" value="Importin_rep_6"/>
</dbReference>
<feature type="region of interest" description="Disordered" evidence="6">
    <location>
        <begin position="1"/>
        <end position="21"/>
    </location>
</feature>
<evidence type="ECO:0000313" key="9">
    <source>
        <dbReference type="Proteomes" id="UP000284702"/>
    </source>
</evidence>
<dbReference type="InterPro" id="IPR016024">
    <property type="entry name" value="ARM-type_fold"/>
</dbReference>
<dbReference type="SUPFAM" id="SSF48097">
    <property type="entry name" value="Regulator of G-protein signaling, RGS"/>
    <property type="match status" value="1"/>
</dbReference>
<dbReference type="GO" id="GO:0005737">
    <property type="term" value="C:cytoplasm"/>
    <property type="evidence" value="ECO:0007669"/>
    <property type="project" value="UniProtKB-SubCell"/>
</dbReference>
<keyword evidence="2" id="KW-0813">Transport</keyword>
<gene>
    <name evidence="8" type="ORF">B5M09_012725</name>
</gene>
<dbReference type="Gene3D" id="1.10.167.10">
    <property type="entry name" value="Regulator of G-protein Signalling 4, domain 2"/>
    <property type="match status" value="1"/>
</dbReference>
<dbReference type="SUPFAM" id="SSF48371">
    <property type="entry name" value="ARM repeat"/>
    <property type="match status" value="1"/>
</dbReference>
<evidence type="ECO:0000256" key="5">
    <source>
        <dbReference type="ARBA" id="ARBA00022927"/>
    </source>
</evidence>
<dbReference type="PROSITE" id="PS50132">
    <property type="entry name" value="RGS"/>
    <property type="match status" value="1"/>
</dbReference>
<dbReference type="Gene3D" id="1.25.10.10">
    <property type="entry name" value="Leucine-rich Repeat Variant"/>
    <property type="match status" value="1"/>
</dbReference>
<accession>A0A425DM62</accession>
<dbReference type="InterPro" id="IPR040122">
    <property type="entry name" value="Importin_beta"/>
</dbReference>
<dbReference type="AlphaFoldDB" id="A0A425DM62"/>
<dbReference type="SMART" id="SM00315">
    <property type="entry name" value="RGS"/>
    <property type="match status" value="1"/>
</dbReference>
<evidence type="ECO:0000256" key="4">
    <source>
        <dbReference type="ARBA" id="ARBA00022737"/>
    </source>
</evidence>
<reference evidence="8" key="1">
    <citation type="submission" date="2018-07" db="EMBL/GenBank/DDBJ databases">
        <title>Annotation of Aphanomyces astaci genome assembly.</title>
        <authorList>
            <person name="Studholme D.J."/>
        </authorList>
    </citation>
    <scope>NUCLEOTIDE SEQUENCE [LARGE SCALE GENOMIC DNA]</scope>
    <source>
        <strain evidence="8">Pc</strain>
    </source>
</reference>
<evidence type="ECO:0000259" key="7">
    <source>
        <dbReference type="PROSITE" id="PS50132"/>
    </source>
</evidence>
<dbReference type="EMBL" id="MZMZ02000822">
    <property type="protein sequence ID" value="RQM30366.1"/>
    <property type="molecule type" value="Genomic_DNA"/>
</dbReference>
<keyword evidence="4" id="KW-0677">Repeat</keyword>
<keyword evidence="5" id="KW-0653">Protein transport</keyword>
<dbReference type="Pfam" id="PF18829">
    <property type="entry name" value="Importin_rep_6"/>
    <property type="match status" value="1"/>
</dbReference>
<comment type="subcellular location">
    <subcellularLocation>
        <location evidence="1">Cytoplasm</location>
    </subcellularLocation>
</comment>
<evidence type="ECO:0000256" key="3">
    <source>
        <dbReference type="ARBA" id="ARBA00022490"/>
    </source>
</evidence>
<dbReference type="VEuPathDB" id="FungiDB:H257_16098"/>
<dbReference type="Pfam" id="PF00615">
    <property type="entry name" value="RGS"/>
    <property type="match status" value="1"/>
</dbReference>
<dbReference type="VEuPathDB" id="FungiDB:H257_16099"/>
<feature type="non-terminal residue" evidence="8">
    <location>
        <position position="1"/>
    </location>
</feature>
<feature type="domain" description="RGS" evidence="7">
    <location>
        <begin position="686"/>
        <end position="804"/>
    </location>
</feature>
<evidence type="ECO:0000256" key="6">
    <source>
        <dbReference type="SAM" id="MobiDB-lite"/>
    </source>
</evidence>
<protein>
    <recommendedName>
        <fullName evidence="7">RGS domain-containing protein</fullName>
    </recommendedName>
</protein>
<comment type="caution">
    <text evidence="8">The sequence shown here is derived from an EMBL/GenBank/DDBJ whole genome shotgun (WGS) entry which is preliminary data.</text>
</comment>
<dbReference type="InterPro" id="IPR044926">
    <property type="entry name" value="RGS_subdomain_2"/>
</dbReference>
<name>A0A425DM62_APHAT</name>
<evidence type="ECO:0000256" key="1">
    <source>
        <dbReference type="ARBA" id="ARBA00004496"/>
    </source>
</evidence>
<dbReference type="GO" id="GO:0006606">
    <property type="term" value="P:protein import into nucleus"/>
    <property type="evidence" value="ECO:0007669"/>
    <property type="project" value="InterPro"/>
</dbReference>
<sequence>QQAEFEMDDQDDMEDDDDDDDDVQIAHINDKCVSIRTSILEEKATACQMLSSMVADLKESFFPYVEQVTQVLTPLMTDSVHTEIRAASISAMPWLVLSVSKHLLQQGPLDTLSPVVQMLEFTLGRLLNALSTEPELDLQMTIMQSIKMCISHAVHPQHDGESPPPPVTAATNVVELLNHAQLSQLVEGLLIVLAESFQRRAVRRARKAIEEFDDEENEEDLDNDATEAQLQFILADCLGNLAETHPSRFFPVFQDTLLDKVLEMVQPHCLPEDRKLAVYLVDDVLEHCEPARGHLGTFVPLLLNCVASEYPPLRQAASYGLSLSARLGGAAFAPYVNPTVELLWTLVHSADAWEPFMVNATDNAVSALGSILLHFDSLPSTLFPQWLALLPLRGDVEESAALIQRVCAAVLASHKVLSEDPSNVPRVLSLLAEVLSLQLFEPDQPVAKDMQAALHALRTMVPDHVMKSVWQSMSAAQQAALHALFAMSKLSDTIITSQQYTSSTMSPKWLVGLSFHLAPPAVSCRSCNRSTLRAMGSGASSAMHDEAAFHVVHDAYLKGLESNLDDHDLFDLIKAKLIQHELPIASRNSSRSMGLLSTGAATPKELGATMPAECRLHTPPPAAKPAQAVVPRVVLSETELSSAIHDERRRLHTMKSAHLHDPTKFRRASIVQESVIDSAFVEFSTDVLLDPVTLKMMTEFCSSIPHAAERLMFWADVQHLRTLPSAQYTDKMLRKIYEKFLSPHAATPICVPTDMIRGIQDEFDRPGGIQSAGVYLEAQALCLKDLEKDVFPRFEKHKLFDKMKALCEARSETGHATEYDCIDYL</sequence>
<dbReference type="CDD" id="cd07440">
    <property type="entry name" value="RGS"/>
    <property type="match status" value="1"/>
</dbReference>
<organism evidence="8 9">
    <name type="scientific">Aphanomyces astaci</name>
    <name type="common">Crayfish plague agent</name>
    <dbReference type="NCBI Taxonomy" id="112090"/>
    <lineage>
        <taxon>Eukaryota</taxon>
        <taxon>Sar</taxon>
        <taxon>Stramenopiles</taxon>
        <taxon>Oomycota</taxon>
        <taxon>Saprolegniomycetes</taxon>
        <taxon>Saprolegniales</taxon>
        <taxon>Verrucalvaceae</taxon>
        <taxon>Aphanomyces</taxon>
    </lineage>
</organism>
<dbReference type="InterPro" id="IPR016137">
    <property type="entry name" value="RGS"/>
</dbReference>
<evidence type="ECO:0000256" key="2">
    <source>
        <dbReference type="ARBA" id="ARBA00022448"/>
    </source>
</evidence>
<keyword evidence="9" id="KW-1185">Reference proteome</keyword>
<feature type="non-terminal residue" evidence="8">
    <location>
        <position position="825"/>
    </location>
</feature>
<evidence type="ECO:0000313" key="8">
    <source>
        <dbReference type="EMBL" id="RQM30366.1"/>
    </source>
</evidence>
<keyword evidence="3" id="KW-0963">Cytoplasm</keyword>
<dbReference type="InterPro" id="IPR011989">
    <property type="entry name" value="ARM-like"/>
</dbReference>
<dbReference type="InterPro" id="IPR036305">
    <property type="entry name" value="RGS_sf"/>
</dbReference>
<dbReference type="Proteomes" id="UP000284702">
    <property type="component" value="Unassembled WGS sequence"/>
</dbReference>